<evidence type="ECO:0000313" key="2">
    <source>
        <dbReference type="Proteomes" id="UP000464657"/>
    </source>
</evidence>
<dbReference type="KEGG" id="kan:IMCC3317_31360"/>
<keyword evidence="2" id="KW-1185">Reference proteome</keyword>
<reference evidence="1 2" key="1">
    <citation type="journal article" date="2013" name="Int. J. Syst. Evol. Microbiol.">
        <title>Kordia antarctica sp. nov., isolated from Antarctic seawater.</title>
        <authorList>
            <person name="Baek K."/>
            <person name="Choi A."/>
            <person name="Kang I."/>
            <person name="Lee K."/>
            <person name="Cho J.C."/>
        </authorList>
    </citation>
    <scope>NUCLEOTIDE SEQUENCE [LARGE SCALE GENOMIC DNA]</scope>
    <source>
        <strain evidence="1 2">IMCC3317</strain>
    </source>
</reference>
<protein>
    <submittedName>
        <fullName evidence="1">Uncharacterized protein</fullName>
    </submittedName>
</protein>
<dbReference type="AlphaFoldDB" id="A0A7L4ZMD9"/>
<organism evidence="1 2">
    <name type="scientific">Kordia antarctica</name>
    <dbReference type="NCBI Taxonomy" id="1218801"/>
    <lineage>
        <taxon>Bacteria</taxon>
        <taxon>Pseudomonadati</taxon>
        <taxon>Bacteroidota</taxon>
        <taxon>Flavobacteriia</taxon>
        <taxon>Flavobacteriales</taxon>
        <taxon>Flavobacteriaceae</taxon>
        <taxon>Kordia</taxon>
    </lineage>
</organism>
<dbReference type="EMBL" id="CP019288">
    <property type="protein sequence ID" value="QHI37755.1"/>
    <property type="molecule type" value="Genomic_DNA"/>
</dbReference>
<proteinExistence type="predicted"/>
<evidence type="ECO:0000313" key="1">
    <source>
        <dbReference type="EMBL" id="QHI37755.1"/>
    </source>
</evidence>
<sequence>MKKLGIRKATISQLTQDQLNGGGTNTCHGNSCCPTEAATCANTCAATCGATCGPACQPTGYTGETGDSRFCPTITEVP</sequence>
<dbReference type="Proteomes" id="UP000464657">
    <property type="component" value="Chromosome"/>
</dbReference>
<name>A0A7L4ZMD9_9FLAO</name>
<gene>
    <name evidence="1" type="ORF">IMCC3317_31360</name>
</gene>
<accession>A0A7L4ZMD9</accession>